<evidence type="ECO:0000313" key="2">
    <source>
        <dbReference type="Proteomes" id="UP001519307"/>
    </source>
</evidence>
<proteinExistence type="predicted"/>
<accession>A0ABS4KU31</accession>
<reference evidence="1 2" key="1">
    <citation type="submission" date="2021-03" db="EMBL/GenBank/DDBJ databases">
        <title>Genomic Encyclopedia of Type Strains, Phase IV (KMG-IV): sequencing the most valuable type-strain genomes for metagenomic binning, comparative biology and taxonomic classification.</title>
        <authorList>
            <person name="Goeker M."/>
        </authorList>
    </citation>
    <scope>NUCLEOTIDE SEQUENCE [LARGE SCALE GENOMIC DNA]</scope>
    <source>
        <strain evidence="1 2">DSM 28783</strain>
    </source>
</reference>
<keyword evidence="2" id="KW-1185">Reference proteome</keyword>
<dbReference type="RefSeq" id="WP_209702106.1">
    <property type="nucleotide sequence ID" value="NZ_JAGGLM010000008.1"/>
</dbReference>
<dbReference type="EMBL" id="JAGGLM010000008">
    <property type="protein sequence ID" value="MBP2032951.1"/>
    <property type="molecule type" value="Genomic_DNA"/>
</dbReference>
<protein>
    <submittedName>
        <fullName evidence="1">Uncharacterized protein</fullName>
    </submittedName>
</protein>
<gene>
    <name evidence="1" type="ORF">J2Z42_001630</name>
</gene>
<comment type="caution">
    <text evidence="1">The sequence shown here is derived from an EMBL/GenBank/DDBJ whole genome shotgun (WGS) entry which is preliminary data.</text>
</comment>
<name>A0ABS4KU31_9CLOT</name>
<evidence type="ECO:0000313" key="1">
    <source>
        <dbReference type="EMBL" id="MBP2032951.1"/>
    </source>
</evidence>
<dbReference type="Proteomes" id="UP001519307">
    <property type="component" value="Unassembled WGS sequence"/>
</dbReference>
<organism evidence="1 2">
    <name type="scientific">Clostridium algifaecis</name>
    <dbReference type="NCBI Taxonomy" id="1472040"/>
    <lineage>
        <taxon>Bacteria</taxon>
        <taxon>Bacillati</taxon>
        <taxon>Bacillota</taxon>
        <taxon>Clostridia</taxon>
        <taxon>Eubacteriales</taxon>
        <taxon>Clostridiaceae</taxon>
        <taxon>Clostridium</taxon>
    </lineage>
</organism>
<sequence>MSTSKNIDIEKLSRYFAYFKEKDIGISIEGTNNNLLFYNKSIIYINNDEIVIYSKEDIEKLNMFTIKISNIKSWSRDMCGGLQDILIISEEGCYIQVYNKEK</sequence>